<dbReference type="Proteomes" id="UP000193648">
    <property type="component" value="Unassembled WGS sequence"/>
</dbReference>
<dbReference type="InParanoid" id="A0A1Y2H272"/>
<name>A0A1Y2H272_9FUNG</name>
<keyword evidence="4" id="KW-1185">Reference proteome</keyword>
<keyword evidence="2" id="KW-0812">Transmembrane</keyword>
<feature type="transmembrane region" description="Helical" evidence="2">
    <location>
        <begin position="12"/>
        <end position="35"/>
    </location>
</feature>
<evidence type="ECO:0000313" key="4">
    <source>
        <dbReference type="Proteomes" id="UP000193648"/>
    </source>
</evidence>
<feature type="region of interest" description="Disordered" evidence="1">
    <location>
        <begin position="200"/>
        <end position="242"/>
    </location>
</feature>
<proteinExistence type="predicted"/>
<organism evidence="3 4">
    <name type="scientific">Lobosporangium transversale</name>
    <dbReference type="NCBI Taxonomy" id="64571"/>
    <lineage>
        <taxon>Eukaryota</taxon>
        <taxon>Fungi</taxon>
        <taxon>Fungi incertae sedis</taxon>
        <taxon>Mucoromycota</taxon>
        <taxon>Mortierellomycotina</taxon>
        <taxon>Mortierellomycetes</taxon>
        <taxon>Mortierellales</taxon>
        <taxon>Mortierellaceae</taxon>
        <taxon>Lobosporangium</taxon>
    </lineage>
</organism>
<evidence type="ECO:0000256" key="2">
    <source>
        <dbReference type="SAM" id="Phobius"/>
    </source>
</evidence>
<protein>
    <recommendedName>
        <fullName evidence="5">MARVEL domain-containing protein</fullName>
    </recommendedName>
</protein>
<feature type="compositionally biased region" description="Basic and acidic residues" evidence="1">
    <location>
        <begin position="232"/>
        <end position="242"/>
    </location>
</feature>
<comment type="caution">
    <text evidence="3">The sequence shown here is derived from an EMBL/GenBank/DDBJ whole genome shotgun (WGS) entry which is preliminary data.</text>
</comment>
<accession>A0A1Y2H272</accession>
<feature type="transmembrane region" description="Helical" evidence="2">
    <location>
        <begin position="151"/>
        <end position="174"/>
    </location>
</feature>
<dbReference type="GeneID" id="33564217"/>
<dbReference type="AlphaFoldDB" id="A0A1Y2H272"/>
<feature type="transmembrane region" description="Helical" evidence="2">
    <location>
        <begin position="67"/>
        <end position="90"/>
    </location>
</feature>
<feature type="compositionally biased region" description="Polar residues" evidence="1">
    <location>
        <begin position="210"/>
        <end position="225"/>
    </location>
</feature>
<evidence type="ECO:0000256" key="1">
    <source>
        <dbReference type="SAM" id="MobiDB-lite"/>
    </source>
</evidence>
<keyword evidence="2" id="KW-1133">Transmembrane helix</keyword>
<dbReference type="RefSeq" id="XP_021886342.1">
    <property type="nucleotide sequence ID" value="XM_022022373.1"/>
</dbReference>
<dbReference type="OrthoDB" id="2421160at2759"/>
<feature type="transmembrane region" description="Helical" evidence="2">
    <location>
        <begin position="102"/>
        <end position="120"/>
    </location>
</feature>
<reference evidence="3 4" key="1">
    <citation type="submission" date="2016-07" db="EMBL/GenBank/DDBJ databases">
        <title>Pervasive Adenine N6-methylation of Active Genes in Fungi.</title>
        <authorList>
            <consortium name="DOE Joint Genome Institute"/>
            <person name="Mondo S.J."/>
            <person name="Dannebaum R.O."/>
            <person name="Kuo R.C."/>
            <person name="Labutti K."/>
            <person name="Haridas S."/>
            <person name="Kuo A."/>
            <person name="Salamov A."/>
            <person name="Ahrendt S.R."/>
            <person name="Lipzen A."/>
            <person name="Sullivan W."/>
            <person name="Andreopoulos W.B."/>
            <person name="Clum A."/>
            <person name="Lindquist E."/>
            <person name="Daum C."/>
            <person name="Ramamoorthy G.K."/>
            <person name="Gryganskyi A."/>
            <person name="Culley D."/>
            <person name="Magnuson J.K."/>
            <person name="James T.Y."/>
            <person name="O'Malley M.A."/>
            <person name="Stajich J.E."/>
            <person name="Spatafora J.W."/>
            <person name="Visel A."/>
            <person name="Grigoriev I.V."/>
        </authorList>
    </citation>
    <scope>NUCLEOTIDE SEQUENCE [LARGE SCALE GENOMIC DNA]</scope>
    <source>
        <strain evidence="3 4">NRRL 3116</strain>
    </source>
</reference>
<gene>
    <name evidence="3" type="ORF">BCR41DRAFT_343867</name>
</gene>
<evidence type="ECO:0000313" key="3">
    <source>
        <dbReference type="EMBL" id="ORZ28669.1"/>
    </source>
</evidence>
<evidence type="ECO:0008006" key="5">
    <source>
        <dbReference type="Google" id="ProtNLM"/>
    </source>
</evidence>
<dbReference type="EMBL" id="MCFF01000001">
    <property type="protein sequence ID" value="ORZ28669.1"/>
    <property type="molecule type" value="Genomic_DNA"/>
</dbReference>
<keyword evidence="2" id="KW-0472">Membrane</keyword>
<sequence length="242" mass="26572">MIGTSSNARVRQILILTCLCIIFLLSLIIMGLVGVHGKITFRSFTKGCVLYMSDDGQVISYNNGYCLFPIIAGAVIAVLSLIFILYLSMVIHRNDEFSPRSLSFLFFILSTLLALLAFAITAEIGIGLNKGCKLLGDQSDRCRATKSFKELWVAEICAGIAGGLWVIIMLLELFQIKSHPRGLMTSTADHVGQTTVVPHRADDQHHHRSVSLNNPYRTHPTNAAPSTAIAMDHGHKEEYTGP</sequence>